<comment type="caution">
    <text evidence="3">The sequence shown here is derived from an EMBL/GenBank/DDBJ whole genome shotgun (WGS) entry which is preliminary data.</text>
</comment>
<organism evidence="3 4">
    <name type="scientific">Pseudoalteromonas aurantia 208</name>
    <dbReference type="NCBI Taxonomy" id="1314867"/>
    <lineage>
        <taxon>Bacteria</taxon>
        <taxon>Pseudomonadati</taxon>
        <taxon>Pseudomonadota</taxon>
        <taxon>Gammaproteobacteria</taxon>
        <taxon>Alteromonadales</taxon>
        <taxon>Pseudoalteromonadaceae</taxon>
        <taxon>Pseudoalteromonas</taxon>
    </lineage>
</organism>
<feature type="transmembrane region" description="Helical" evidence="1">
    <location>
        <begin position="183"/>
        <end position="202"/>
    </location>
</feature>
<reference evidence="3 4" key="1">
    <citation type="submission" date="2015-03" db="EMBL/GenBank/DDBJ databases">
        <title>Genome sequence of Pseudoalteromonas aurantia.</title>
        <authorList>
            <person name="Xie B.-B."/>
            <person name="Rong J.-C."/>
            <person name="Qin Q.-L."/>
            <person name="Zhang Y.-Z."/>
        </authorList>
    </citation>
    <scope>NUCLEOTIDE SEQUENCE [LARGE SCALE GENOMIC DNA]</scope>
    <source>
        <strain evidence="3 4">208</strain>
    </source>
</reference>
<dbReference type="Pfam" id="PF02517">
    <property type="entry name" value="Rce1-like"/>
    <property type="match status" value="1"/>
</dbReference>
<gene>
    <name evidence="3" type="ORF">PAUR_a1188</name>
</gene>
<sequence>MKNIFYDDNKKVRNGWWIILFIGLIALTRPIYKPVKQVLSQIGFTEHMLEPVSLILLFFVTYICLRIRRQSLSDVGIRINLYWFKQFFIGTFAGIGMILITVLLIYAIDGVTFELNQERDINIVIYGLYLFLLGAFFEELLHRGFIFQRLIEGIGPIGAQLLIASLFAFGHAGNPGMEGTTEIFATLNLFLLSLIFGFAYIKTHSLALPIGLHLGWNWAQGNILGFGVSGHNTAGWLKPTFHGVDEWITGGNFGPEASIFSIAVCILSLIGLYHWKSKIKLANNIEPPKEESTSIVQK</sequence>
<feature type="transmembrane region" description="Helical" evidence="1">
    <location>
        <begin position="214"/>
        <end position="237"/>
    </location>
</feature>
<feature type="transmembrane region" description="Helical" evidence="1">
    <location>
        <begin position="123"/>
        <end position="141"/>
    </location>
</feature>
<dbReference type="PANTHER" id="PTHR39430:SF1">
    <property type="entry name" value="PROTEASE"/>
    <property type="match status" value="1"/>
</dbReference>
<protein>
    <recommendedName>
        <fullName evidence="2">CAAX prenyl protease 2/Lysostaphin resistance protein A-like domain-containing protein</fullName>
    </recommendedName>
</protein>
<proteinExistence type="predicted"/>
<dbReference type="InterPro" id="IPR003675">
    <property type="entry name" value="Rce1/LyrA-like_dom"/>
</dbReference>
<dbReference type="PANTHER" id="PTHR39430">
    <property type="entry name" value="MEMBRANE-ASSOCIATED PROTEASE-RELATED"/>
    <property type="match status" value="1"/>
</dbReference>
<feature type="transmembrane region" description="Helical" evidence="1">
    <location>
        <begin position="87"/>
        <end position="108"/>
    </location>
</feature>
<keyword evidence="4" id="KW-1185">Reference proteome</keyword>
<keyword evidence="1" id="KW-1133">Transmembrane helix</keyword>
<evidence type="ECO:0000259" key="2">
    <source>
        <dbReference type="Pfam" id="PF02517"/>
    </source>
</evidence>
<name>A0ABR9E9T9_9GAMM</name>
<dbReference type="RefSeq" id="WP_192507139.1">
    <property type="nucleotide sequence ID" value="NZ_AQGV01000012.1"/>
</dbReference>
<feature type="domain" description="CAAX prenyl protease 2/Lysostaphin resistance protein A-like" evidence="2">
    <location>
        <begin position="122"/>
        <end position="218"/>
    </location>
</feature>
<feature type="transmembrane region" description="Helical" evidence="1">
    <location>
        <begin position="52"/>
        <end position="67"/>
    </location>
</feature>
<feature type="transmembrane region" description="Helical" evidence="1">
    <location>
        <begin position="153"/>
        <end position="171"/>
    </location>
</feature>
<feature type="transmembrane region" description="Helical" evidence="1">
    <location>
        <begin position="257"/>
        <end position="275"/>
    </location>
</feature>
<keyword evidence="1" id="KW-0812">Transmembrane</keyword>
<keyword evidence="1" id="KW-0472">Membrane</keyword>
<feature type="transmembrane region" description="Helical" evidence="1">
    <location>
        <begin position="12"/>
        <end position="32"/>
    </location>
</feature>
<dbReference type="EMBL" id="AQGV01000012">
    <property type="protein sequence ID" value="MBE0367756.1"/>
    <property type="molecule type" value="Genomic_DNA"/>
</dbReference>
<dbReference type="Proteomes" id="UP000615755">
    <property type="component" value="Unassembled WGS sequence"/>
</dbReference>
<evidence type="ECO:0000313" key="4">
    <source>
        <dbReference type="Proteomes" id="UP000615755"/>
    </source>
</evidence>
<evidence type="ECO:0000256" key="1">
    <source>
        <dbReference type="SAM" id="Phobius"/>
    </source>
</evidence>
<accession>A0ABR9E9T9</accession>
<evidence type="ECO:0000313" key="3">
    <source>
        <dbReference type="EMBL" id="MBE0367756.1"/>
    </source>
</evidence>